<protein>
    <submittedName>
        <fullName evidence="1">Uncharacterized protein</fullName>
    </submittedName>
</protein>
<keyword evidence="2" id="KW-1185">Reference proteome</keyword>
<dbReference type="EMBL" id="CM039435">
    <property type="protein sequence ID" value="KAI4318032.1"/>
    <property type="molecule type" value="Genomic_DNA"/>
</dbReference>
<comment type="caution">
    <text evidence="1">The sequence shown here is derived from an EMBL/GenBank/DDBJ whole genome shotgun (WGS) entry which is preliminary data.</text>
</comment>
<reference evidence="1 2" key="1">
    <citation type="journal article" date="2022" name="DNA Res.">
        <title>Chromosomal-level genome assembly of the orchid tree Bauhinia variegata (Leguminosae; Cercidoideae) supports the allotetraploid origin hypothesis of Bauhinia.</title>
        <authorList>
            <person name="Zhong Y."/>
            <person name="Chen Y."/>
            <person name="Zheng D."/>
            <person name="Pang J."/>
            <person name="Liu Y."/>
            <person name="Luo S."/>
            <person name="Meng S."/>
            <person name="Qian L."/>
            <person name="Wei D."/>
            <person name="Dai S."/>
            <person name="Zhou R."/>
        </authorList>
    </citation>
    <scope>NUCLEOTIDE SEQUENCE [LARGE SCALE GENOMIC DNA]</scope>
    <source>
        <strain evidence="1">BV-YZ2020</strain>
    </source>
</reference>
<accession>A0ACB9M3D2</accession>
<gene>
    <name evidence="1" type="ORF">L6164_025844</name>
</gene>
<name>A0ACB9M3D2_BAUVA</name>
<organism evidence="1 2">
    <name type="scientific">Bauhinia variegata</name>
    <name type="common">Purple orchid tree</name>
    <name type="synonym">Phanera variegata</name>
    <dbReference type="NCBI Taxonomy" id="167791"/>
    <lineage>
        <taxon>Eukaryota</taxon>
        <taxon>Viridiplantae</taxon>
        <taxon>Streptophyta</taxon>
        <taxon>Embryophyta</taxon>
        <taxon>Tracheophyta</taxon>
        <taxon>Spermatophyta</taxon>
        <taxon>Magnoliopsida</taxon>
        <taxon>eudicotyledons</taxon>
        <taxon>Gunneridae</taxon>
        <taxon>Pentapetalae</taxon>
        <taxon>rosids</taxon>
        <taxon>fabids</taxon>
        <taxon>Fabales</taxon>
        <taxon>Fabaceae</taxon>
        <taxon>Cercidoideae</taxon>
        <taxon>Cercideae</taxon>
        <taxon>Bauhiniinae</taxon>
        <taxon>Bauhinia</taxon>
    </lineage>
</organism>
<evidence type="ECO:0000313" key="2">
    <source>
        <dbReference type="Proteomes" id="UP000828941"/>
    </source>
</evidence>
<evidence type="ECO:0000313" key="1">
    <source>
        <dbReference type="EMBL" id="KAI4318032.1"/>
    </source>
</evidence>
<proteinExistence type="predicted"/>
<sequence length="487" mass="54711">MAYPWLLSLSLAFLVLSHGCIAQFQRFSTQCHLEKLSTLEPTRKVESQGGFTEYWDPTDDQFLCTGVAAFRYTIKPKGLLLPLYTNAPRLYYVIQGKFPNEWSTSIYTHFNGILETVIPGCPATFQEQSSRGDHHQKIHSTRHGDVIVVPAGSAHWIYNNGETDMVLFSIVDTANEDNQLDLKVRTFFLAGNPREEESNSSQKRWSRGMGSKLPWKDGSNVFSGLAVETVAESLGTGVELARKVQGIDDPRGSIIIAEEGIHVLSPVEEEEQQMQRERERRRRRREEKRGLWRGEGSINGLEETVCTLRLVHQLAESADADKYNPRAGHLTGLNTPNLPVLQYVQLGVDLGVLYKNAIMVPHSNLNCHAVIYGTNGSCRIQVVADNGKTAFDGEMREGQILIVPQHYVVVKKAGSDGFEWIALKTSDNPMMNPFAGRLSLLRAMPEAVLMNSYRITREEAKDLKKREELTLLSPQLGTKPWEEINKS</sequence>
<dbReference type="Proteomes" id="UP000828941">
    <property type="component" value="Chromosome 10"/>
</dbReference>